<feature type="non-terminal residue" evidence="3">
    <location>
        <position position="204"/>
    </location>
</feature>
<feature type="compositionally biased region" description="Basic and acidic residues" evidence="1">
    <location>
        <begin position="169"/>
        <end position="184"/>
    </location>
</feature>
<evidence type="ECO:0000313" key="4">
    <source>
        <dbReference type="Proteomes" id="UP000654075"/>
    </source>
</evidence>
<dbReference type="PANTHER" id="PTHR18063">
    <property type="entry name" value="NF-E2 INDUCIBLE PROTEIN"/>
    <property type="match status" value="1"/>
</dbReference>
<dbReference type="GO" id="GO:1990380">
    <property type="term" value="F:K48-linked deubiquitinase activity"/>
    <property type="evidence" value="ECO:0007669"/>
    <property type="project" value="InterPro"/>
</dbReference>
<dbReference type="GO" id="GO:0004843">
    <property type="term" value="F:cysteine-type deubiquitinase activity"/>
    <property type="evidence" value="ECO:0007669"/>
    <property type="project" value="InterPro"/>
</dbReference>
<sequence>EDSTDNYRIKEVQFFGSTRRILLQSQNGPCPLLAICNILLLRNVLKINPDTRYITFFELVDLVSDWLFEANSSEGEPDSTSSRAVNLRESLSSCLEILPKLNVGLDVNCKFSGPTDFEYTRELSVFDLLDIALYHGWIVSQQDTTAYELFGKLSYNQVVERLIAYEEARQKSEPPAEGEKKGPELEGPELEANQKALEEGLVIK</sequence>
<gene>
    <name evidence="3" type="ORF">PGLA1383_LOCUS12392</name>
</gene>
<proteinExistence type="predicted"/>
<dbReference type="OrthoDB" id="10261212at2759"/>
<dbReference type="Pfam" id="PF04424">
    <property type="entry name" value="MINDY_DUB"/>
    <property type="match status" value="1"/>
</dbReference>
<feature type="region of interest" description="Disordered" evidence="1">
    <location>
        <begin position="169"/>
        <end position="204"/>
    </location>
</feature>
<dbReference type="InterPro" id="IPR033979">
    <property type="entry name" value="MINDY_domain"/>
</dbReference>
<dbReference type="GO" id="GO:0071108">
    <property type="term" value="P:protein K48-linked deubiquitination"/>
    <property type="evidence" value="ECO:0007669"/>
    <property type="project" value="TreeGrafter"/>
</dbReference>
<feature type="non-terminal residue" evidence="3">
    <location>
        <position position="1"/>
    </location>
</feature>
<protein>
    <recommendedName>
        <fullName evidence="2">MINDY deubiquitinase domain-containing protein</fullName>
    </recommendedName>
</protein>
<accession>A0A813E4N5</accession>
<evidence type="ECO:0000313" key="3">
    <source>
        <dbReference type="EMBL" id="CAE8593807.1"/>
    </source>
</evidence>
<dbReference type="Proteomes" id="UP000654075">
    <property type="component" value="Unassembled WGS sequence"/>
</dbReference>
<evidence type="ECO:0000256" key="1">
    <source>
        <dbReference type="SAM" id="MobiDB-lite"/>
    </source>
</evidence>
<dbReference type="OMA" id="TETRCIT"/>
<organism evidence="3 4">
    <name type="scientific">Polarella glacialis</name>
    <name type="common">Dinoflagellate</name>
    <dbReference type="NCBI Taxonomy" id="89957"/>
    <lineage>
        <taxon>Eukaryota</taxon>
        <taxon>Sar</taxon>
        <taxon>Alveolata</taxon>
        <taxon>Dinophyceae</taxon>
        <taxon>Suessiales</taxon>
        <taxon>Suessiaceae</taxon>
        <taxon>Polarella</taxon>
    </lineage>
</organism>
<dbReference type="GO" id="GO:0016807">
    <property type="term" value="F:cysteine-type carboxypeptidase activity"/>
    <property type="evidence" value="ECO:0007669"/>
    <property type="project" value="TreeGrafter"/>
</dbReference>
<dbReference type="GO" id="GO:0071944">
    <property type="term" value="C:cell periphery"/>
    <property type="evidence" value="ECO:0007669"/>
    <property type="project" value="TreeGrafter"/>
</dbReference>
<evidence type="ECO:0000259" key="2">
    <source>
        <dbReference type="Pfam" id="PF04424"/>
    </source>
</evidence>
<dbReference type="PANTHER" id="PTHR18063:SF6">
    <property type="entry name" value="UBIQUITIN CARBOXYL-TERMINAL HYDROLASE"/>
    <property type="match status" value="1"/>
</dbReference>
<comment type="caution">
    <text evidence="3">The sequence shown here is derived from an EMBL/GenBank/DDBJ whole genome shotgun (WGS) entry which is preliminary data.</text>
</comment>
<dbReference type="AlphaFoldDB" id="A0A813E4N5"/>
<feature type="domain" description="MINDY deubiquitinase" evidence="2">
    <location>
        <begin position="6"/>
        <end position="200"/>
    </location>
</feature>
<reference evidence="3" key="1">
    <citation type="submission" date="2021-02" db="EMBL/GenBank/DDBJ databases">
        <authorList>
            <person name="Dougan E. K."/>
            <person name="Rhodes N."/>
            <person name="Thang M."/>
            <person name="Chan C."/>
        </authorList>
    </citation>
    <scope>NUCLEOTIDE SEQUENCE</scope>
</reference>
<keyword evidence="4" id="KW-1185">Reference proteome</keyword>
<dbReference type="GO" id="GO:0005829">
    <property type="term" value="C:cytosol"/>
    <property type="evidence" value="ECO:0007669"/>
    <property type="project" value="TreeGrafter"/>
</dbReference>
<dbReference type="InterPro" id="IPR007518">
    <property type="entry name" value="MINDY"/>
</dbReference>
<dbReference type="EMBL" id="CAJNNV010006588">
    <property type="protein sequence ID" value="CAE8593807.1"/>
    <property type="molecule type" value="Genomic_DNA"/>
</dbReference>
<name>A0A813E4N5_POLGL</name>